<dbReference type="GO" id="GO:1990195">
    <property type="term" value="C:macrolide transmembrane transporter complex"/>
    <property type="evidence" value="ECO:0007669"/>
    <property type="project" value="InterPro"/>
</dbReference>
<gene>
    <name evidence="8" type="ORF">DSM106972_036690</name>
</gene>
<evidence type="ECO:0000259" key="5">
    <source>
        <dbReference type="Pfam" id="PF25876"/>
    </source>
</evidence>
<evidence type="ECO:0000259" key="7">
    <source>
        <dbReference type="Pfam" id="PF25989"/>
    </source>
</evidence>
<keyword evidence="9" id="KW-1185">Reference proteome</keyword>
<dbReference type="Pfam" id="PF25876">
    <property type="entry name" value="HH_MFP_RND"/>
    <property type="match status" value="1"/>
</dbReference>
<feature type="domain" description="YknX-like C-terminal permuted SH3-like" evidence="7">
    <location>
        <begin position="464"/>
        <end position="533"/>
    </location>
</feature>
<dbReference type="Proteomes" id="UP000271624">
    <property type="component" value="Unassembled WGS sequence"/>
</dbReference>
<dbReference type="Gene3D" id="1.10.287.470">
    <property type="entry name" value="Helix hairpin bin"/>
    <property type="match status" value="1"/>
</dbReference>
<sequence>MSSHESNHRTPTSIDTNSNQNSFSSKTSVVVENNLENQKINDTLEVENKQPSKNKNKLTSFIKKYWWLFPVIGIVLTIGFVTFLRLRENSREPTATTEIAPLSVRTTVAQQQPLQAWVSTQGVVRAVKYQHLSFQVEGDITYLANRGGRSLRSGDAVSKGELLARVDDRELQADIQQAQAAIAEAQKQRAATASQVSTAQAQVAQAQSQVRQVQAQLAKARTNRNLAQTQLQRYQQLFNEGAVSASELDTRRNAVEDADANVQAVQAEVAAAEAQVQAARAQVQTANQQLAASQSGVTTAQARLSQTQVALERASIYAPFNGIITNLNIRQGEYFSPQLVTSQLGGSYQGILERVPMVIIDPSQFEIIVDIAGSSGEDVRPGQTALVSTGTNVTAGAANSNTNNQSLIAGARARGKVFAVNPAISPGGRATEARIRLEPQAASNLRHGEQVTTWIAVAEKQNAVVVPLNAIVRRDQQPYIFVVNQNKGVVEQRRVELGITGISEQEVISGVQPGDLIVTEGQNRLVNGAAVRVVSE</sequence>
<accession>A0A3S1CMC5</accession>
<dbReference type="Gene3D" id="6.10.140.1990">
    <property type="match status" value="1"/>
</dbReference>
<comment type="caution">
    <text evidence="8">The sequence shown here is derived from an EMBL/GenBank/DDBJ whole genome shotgun (WGS) entry which is preliminary data.</text>
</comment>
<evidence type="ECO:0000259" key="6">
    <source>
        <dbReference type="Pfam" id="PF25917"/>
    </source>
</evidence>
<evidence type="ECO:0000313" key="8">
    <source>
        <dbReference type="EMBL" id="RUT05662.1"/>
    </source>
</evidence>
<protein>
    <submittedName>
        <fullName evidence="8">Uncharacterized protein</fullName>
    </submittedName>
</protein>
<dbReference type="GO" id="GO:1990281">
    <property type="term" value="C:efflux pump complex"/>
    <property type="evidence" value="ECO:0007669"/>
    <property type="project" value="TreeGrafter"/>
</dbReference>
<dbReference type="AlphaFoldDB" id="A0A3S1CMC5"/>
<feature type="domain" description="Multidrug resistance protein MdtA-like barrel-sandwich hybrid" evidence="6">
    <location>
        <begin position="149"/>
        <end position="335"/>
    </location>
</feature>
<keyword evidence="1 2" id="KW-0175">Coiled coil</keyword>
<dbReference type="GO" id="GO:0015562">
    <property type="term" value="F:efflux transmembrane transporter activity"/>
    <property type="evidence" value="ECO:0007669"/>
    <property type="project" value="TreeGrafter"/>
</dbReference>
<dbReference type="PANTHER" id="PTHR30469">
    <property type="entry name" value="MULTIDRUG RESISTANCE PROTEIN MDTA"/>
    <property type="match status" value="1"/>
</dbReference>
<dbReference type="Pfam" id="PF25989">
    <property type="entry name" value="YknX_C"/>
    <property type="match status" value="1"/>
</dbReference>
<feature type="compositionally biased region" description="Polar residues" evidence="3">
    <location>
        <begin position="9"/>
        <end position="27"/>
    </location>
</feature>
<feature type="coiled-coil region" evidence="2">
    <location>
        <begin position="168"/>
        <end position="289"/>
    </location>
</feature>
<dbReference type="InterPro" id="IPR058625">
    <property type="entry name" value="MdtA-like_BSH"/>
</dbReference>
<dbReference type="Pfam" id="PF25917">
    <property type="entry name" value="BSH_RND"/>
    <property type="match status" value="1"/>
</dbReference>
<evidence type="ECO:0000256" key="2">
    <source>
        <dbReference type="SAM" id="Coils"/>
    </source>
</evidence>
<dbReference type="Gene3D" id="2.40.420.20">
    <property type="match status" value="1"/>
</dbReference>
<reference evidence="8" key="2">
    <citation type="journal article" date="2019" name="Genome Biol. Evol.">
        <title>Day and night: Metabolic profiles and evolutionary relationships of six axenic non-marine cyanobacteria.</title>
        <authorList>
            <person name="Will S.E."/>
            <person name="Henke P."/>
            <person name="Boedeker C."/>
            <person name="Huang S."/>
            <person name="Brinkmann H."/>
            <person name="Rohde M."/>
            <person name="Jarek M."/>
            <person name="Friedl T."/>
            <person name="Seufert S."/>
            <person name="Schumacher M."/>
            <person name="Overmann J."/>
            <person name="Neumann-Schaal M."/>
            <person name="Petersen J."/>
        </authorList>
    </citation>
    <scope>NUCLEOTIDE SEQUENCE [LARGE SCALE GENOMIC DNA]</scope>
    <source>
        <strain evidence="8">PCC 7102</strain>
    </source>
</reference>
<evidence type="ECO:0000256" key="4">
    <source>
        <dbReference type="SAM" id="Phobius"/>
    </source>
</evidence>
<dbReference type="GO" id="GO:1990961">
    <property type="term" value="P:xenobiotic detoxification by transmembrane export across the plasma membrane"/>
    <property type="evidence" value="ECO:0007669"/>
    <property type="project" value="InterPro"/>
</dbReference>
<keyword evidence="4" id="KW-0812">Transmembrane</keyword>
<feature type="domain" description="Multidrug resistance protein MdtA-like alpha-helical hairpin" evidence="5">
    <location>
        <begin position="210"/>
        <end position="290"/>
    </location>
</feature>
<dbReference type="InterPro" id="IPR058624">
    <property type="entry name" value="MdtA-like_HH"/>
</dbReference>
<dbReference type="PANTHER" id="PTHR30469:SF15">
    <property type="entry name" value="HLYD FAMILY OF SECRETION PROTEINS"/>
    <property type="match status" value="1"/>
</dbReference>
<dbReference type="InterPro" id="IPR058637">
    <property type="entry name" value="YknX-like_C"/>
</dbReference>
<feature type="transmembrane region" description="Helical" evidence="4">
    <location>
        <begin position="65"/>
        <end position="84"/>
    </location>
</feature>
<dbReference type="Gene3D" id="2.40.50.100">
    <property type="match status" value="2"/>
</dbReference>
<organism evidence="8 9">
    <name type="scientific">Dulcicalothrix desertica PCC 7102</name>
    <dbReference type="NCBI Taxonomy" id="232991"/>
    <lineage>
        <taxon>Bacteria</taxon>
        <taxon>Bacillati</taxon>
        <taxon>Cyanobacteriota</taxon>
        <taxon>Cyanophyceae</taxon>
        <taxon>Nostocales</taxon>
        <taxon>Calotrichaceae</taxon>
        <taxon>Dulcicalothrix</taxon>
    </lineage>
</organism>
<keyword evidence="4" id="KW-1133">Transmembrane helix</keyword>
<reference evidence="8" key="1">
    <citation type="submission" date="2018-12" db="EMBL/GenBank/DDBJ databases">
        <authorList>
            <person name="Will S."/>
            <person name="Neumann-Schaal M."/>
            <person name="Henke P."/>
        </authorList>
    </citation>
    <scope>NUCLEOTIDE SEQUENCE</scope>
    <source>
        <strain evidence="8">PCC 7102</strain>
    </source>
</reference>
<dbReference type="GO" id="GO:0030313">
    <property type="term" value="C:cell envelope"/>
    <property type="evidence" value="ECO:0007669"/>
    <property type="project" value="UniProtKB-SubCell"/>
</dbReference>
<proteinExistence type="predicted"/>
<feature type="region of interest" description="Disordered" evidence="3">
    <location>
        <begin position="1"/>
        <end position="27"/>
    </location>
</feature>
<dbReference type="InterPro" id="IPR030190">
    <property type="entry name" value="MacA_alpha-hairpin_sf"/>
</dbReference>
<name>A0A3S1CMC5_9CYAN</name>
<evidence type="ECO:0000313" key="9">
    <source>
        <dbReference type="Proteomes" id="UP000271624"/>
    </source>
</evidence>
<dbReference type="SUPFAM" id="SSF111369">
    <property type="entry name" value="HlyD-like secretion proteins"/>
    <property type="match status" value="3"/>
</dbReference>
<dbReference type="EMBL" id="RSCL01000008">
    <property type="protein sequence ID" value="RUT05662.1"/>
    <property type="molecule type" value="Genomic_DNA"/>
</dbReference>
<evidence type="ECO:0000256" key="1">
    <source>
        <dbReference type="ARBA" id="ARBA00023054"/>
    </source>
</evidence>
<keyword evidence="4" id="KW-0472">Membrane</keyword>
<evidence type="ECO:0000256" key="3">
    <source>
        <dbReference type="SAM" id="MobiDB-lite"/>
    </source>
</evidence>
<dbReference type="GO" id="GO:0019898">
    <property type="term" value="C:extrinsic component of membrane"/>
    <property type="evidence" value="ECO:0007669"/>
    <property type="project" value="InterPro"/>
</dbReference>
<dbReference type="RefSeq" id="WP_186538862.1">
    <property type="nucleotide sequence ID" value="NZ_RSCL01000008.1"/>
</dbReference>